<protein>
    <submittedName>
        <fullName evidence="7">Polysaccharide biosynthesis protein</fullName>
    </submittedName>
</protein>
<feature type="transmembrane region" description="Helical" evidence="6">
    <location>
        <begin position="46"/>
        <end position="65"/>
    </location>
</feature>
<dbReference type="PIRSF" id="PIRSF038958">
    <property type="entry name" value="PG_synth_SpoVB"/>
    <property type="match status" value="1"/>
</dbReference>
<reference evidence="7 8" key="1">
    <citation type="submission" date="2023-06" db="EMBL/GenBank/DDBJ databases">
        <title>Five Gram-positive bacteria isolated from mangrove sediments in Shenzhen, Guangdong, China.</title>
        <authorList>
            <person name="Yu S."/>
            <person name="Zheng W."/>
            <person name="Huang Y."/>
        </authorList>
    </citation>
    <scope>NUCLEOTIDE SEQUENCE [LARGE SCALE GENOMIC DNA]</scope>
    <source>
        <strain evidence="7 8">SaN35-3</strain>
    </source>
</reference>
<dbReference type="Proteomes" id="UP001197974">
    <property type="component" value="Chromosome"/>
</dbReference>
<feature type="transmembrane region" description="Helical" evidence="6">
    <location>
        <begin position="332"/>
        <end position="352"/>
    </location>
</feature>
<keyword evidence="5 6" id="KW-0472">Membrane</keyword>
<evidence type="ECO:0000256" key="5">
    <source>
        <dbReference type="ARBA" id="ARBA00023136"/>
    </source>
</evidence>
<feature type="transmembrane region" description="Helical" evidence="6">
    <location>
        <begin position="196"/>
        <end position="216"/>
    </location>
</feature>
<dbReference type="RefSeq" id="WP_226539122.1">
    <property type="nucleotide sequence ID" value="NZ_CP129013.1"/>
</dbReference>
<feature type="transmembrane region" description="Helical" evidence="6">
    <location>
        <begin position="172"/>
        <end position="190"/>
    </location>
</feature>
<evidence type="ECO:0000313" key="7">
    <source>
        <dbReference type="EMBL" id="WLR41157.1"/>
    </source>
</evidence>
<feature type="transmembrane region" description="Helical" evidence="6">
    <location>
        <begin position="245"/>
        <end position="265"/>
    </location>
</feature>
<evidence type="ECO:0000256" key="1">
    <source>
        <dbReference type="ARBA" id="ARBA00004651"/>
    </source>
</evidence>
<dbReference type="PANTHER" id="PTHR30250:SF21">
    <property type="entry name" value="LIPID II FLIPPASE MURJ"/>
    <property type="match status" value="1"/>
</dbReference>
<dbReference type="Pfam" id="PF01943">
    <property type="entry name" value="Polysacc_synt"/>
    <property type="match status" value="1"/>
</dbReference>
<dbReference type="InterPro" id="IPR002797">
    <property type="entry name" value="Polysacc_synth"/>
</dbReference>
<dbReference type="InterPro" id="IPR024923">
    <property type="entry name" value="PG_synth_SpoVB"/>
</dbReference>
<evidence type="ECO:0000256" key="6">
    <source>
        <dbReference type="SAM" id="Phobius"/>
    </source>
</evidence>
<proteinExistence type="predicted"/>
<evidence type="ECO:0000256" key="2">
    <source>
        <dbReference type="ARBA" id="ARBA00022475"/>
    </source>
</evidence>
<keyword evidence="8" id="KW-1185">Reference proteome</keyword>
<sequence>MSNKLIRGTMILTIGTYLSRLLGIIYIIPFYWLVGEEGNALYQSGYSQYVIFIAIATAGFPQGVSKFVSKYNSLGDYETSRKMFKVGFITMLFTGFAAFFILFLIAPFLASAFLSDQSLGGFTVDDVTHIIRMVSFALIVVPIMGLIRGFFQGHQSMGPTAVSQVMEQLIRIIFLLVATFLTLNVFNNSLVTAVGYATFAAFIGAIGGLFVLLWYWKKRKDSLLAMQENIVPSAQFSTRTMLKEIFRYAGPFVFVGLAIPLYNYIDTNTFNRAMSLGGYGQALTLFGVLALVSKIIMIPVSLATAFGLTIVPTMTTAYTEGKMDLVKQQIDQSFQIIMFFILPAVVGIYLLAEPLYSLFFSYDPVGSSVLATYSPIALLFSFFTVSAAILQGVNKQKLAVISLALGLVVKASLNIPLIILFAEKGAIYATGIGFFVSIVYSLAMIKRHANYSFERFLKRSMFMAILTIIMSMSIIVAMIVLNLFINFEDGKIPSLIYVLITVSIGGFTYLYLSYKTPLLETIFGGRFTNIKFKVKRRRNKHEN</sequence>
<dbReference type="EMBL" id="CP129013">
    <property type="protein sequence ID" value="WLR41157.1"/>
    <property type="molecule type" value="Genomic_DNA"/>
</dbReference>
<accession>A0ABY9JPC1</accession>
<keyword evidence="4 6" id="KW-1133">Transmembrane helix</keyword>
<keyword evidence="2" id="KW-1003">Cell membrane</keyword>
<name>A0ABY9JPC1_9BACI</name>
<feature type="transmembrane region" description="Helical" evidence="6">
    <location>
        <begin position="464"/>
        <end position="485"/>
    </location>
</feature>
<dbReference type="CDD" id="cd13124">
    <property type="entry name" value="MATE_SpoVB_like"/>
    <property type="match status" value="1"/>
</dbReference>
<feature type="transmembrane region" description="Helical" evidence="6">
    <location>
        <begin position="491"/>
        <end position="512"/>
    </location>
</feature>
<evidence type="ECO:0000256" key="4">
    <source>
        <dbReference type="ARBA" id="ARBA00022989"/>
    </source>
</evidence>
<dbReference type="InterPro" id="IPR050833">
    <property type="entry name" value="Poly_Biosynth_Transport"/>
</dbReference>
<evidence type="ECO:0000313" key="8">
    <source>
        <dbReference type="Proteomes" id="UP001197974"/>
    </source>
</evidence>
<feature type="transmembrane region" description="Helical" evidence="6">
    <location>
        <begin position="285"/>
        <end position="311"/>
    </location>
</feature>
<comment type="subcellular location">
    <subcellularLocation>
        <location evidence="1">Cell membrane</location>
        <topology evidence="1">Multi-pass membrane protein</topology>
    </subcellularLocation>
</comment>
<feature type="transmembrane region" description="Helical" evidence="6">
    <location>
        <begin position="425"/>
        <end position="443"/>
    </location>
</feature>
<feature type="transmembrane region" description="Helical" evidence="6">
    <location>
        <begin position="398"/>
        <end position="419"/>
    </location>
</feature>
<gene>
    <name evidence="7" type="ORF">LC087_09235</name>
</gene>
<feature type="transmembrane region" description="Helical" evidence="6">
    <location>
        <begin position="86"/>
        <end position="110"/>
    </location>
</feature>
<dbReference type="PANTHER" id="PTHR30250">
    <property type="entry name" value="PST FAMILY PREDICTED COLANIC ACID TRANSPORTER"/>
    <property type="match status" value="1"/>
</dbReference>
<keyword evidence="3 6" id="KW-0812">Transmembrane</keyword>
<feature type="transmembrane region" description="Helical" evidence="6">
    <location>
        <begin position="12"/>
        <end position="34"/>
    </location>
</feature>
<organism evidence="7 8">
    <name type="scientific">Bacillus carboniphilus</name>
    <dbReference type="NCBI Taxonomy" id="86663"/>
    <lineage>
        <taxon>Bacteria</taxon>
        <taxon>Bacillati</taxon>
        <taxon>Bacillota</taxon>
        <taxon>Bacilli</taxon>
        <taxon>Bacillales</taxon>
        <taxon>Bacillaceae</taxon>
        <taxon>Bacillus</taxon>
    </lineage>
</organism>
<feature type="transmembrane region" description="Helical" evidence="6">
    <location>
        <begin position="130"/>
        <end position="151"/>
    </location>
</feature>
<feature type="transmembrane region" description="Helical" evidence="6">
    <location>
        <begin position="372"/>
        <end position="391"/>
    </location>
</feature>
<evidence type="ECO:0000256" key="3">
    <source>
        <dbReference type="ARBA" id="ARBA00022692"/>
    </source>
</evidence>